<gene>
    <name evidence="1" type="ORF">EPI10_021763</name>
</gene>
<accession>A0A5B6WJ97</accession>
<keyword evidence="2" id="KW-1185">Reference proteome</keyword>
<comment type="caution">
    <text evidence="1">The sequence shown here is derived from an EMBL/GenBank/DDBJ whole genome shotgun (WGS) entry which is preliminary data.</text>
</comment>
<proteinExistence type="predicted"/>
<evidence type="ECO:0000313" key="1">
    <source>
        <dbReference type="EMBL" id="KAA3481394.1"/>
    </source>
</evidence>
<protein>
    <submittedName>
        <fullName evidence="1">Uncharacterized protein</fullName>
    </submittedName>
</protein>
<name>A0A5B6WJ97_9ROSI</name>
<dbReference type="EMBL" id="SMMG02000003">
    <property type="protein sequence ID" value="KAA3481394.1"/>
    <property type="molecule type" value="Genomic_DNA"/>
</dbReference>
<reference evidence="2" key="1">
    <citation type="journal article" date="2019" name="Plant Biotechnol. J.">
        <title>Genome sequencing of the Australian wild diploid species Gossypium australe highlights disease resistance and delayed gland morphogenesis.</title>
        <authorList>
            <person name="Cai Y."/>
            <person name="Cai X."/>
            <person name="Wang Q."/>
            <person name="Wang P."/>
            <person name="Zhang Y."/>
            <person name="Cai C."/>
            <person name="Xu Y."/>
            <person name="Wang K."/>
            <person name="Zhou Z."/>
            <person name="Wang C."/>
            <person name="Geng S."/>
            <person name="Li B."/>
            <person name="Dong Q."/>
            <person name="Hou Y."/>
            <person name="Wang H."/>
            <person name="Ai P."/>
            <person name="Liu Z."/>
            <person name="Yi F."/>
            <person name="Sun M."/>
            <person name="An G."/>
            <person name="Cheng J."/>
            <person name="Zhang Y."/>
            <person name="Shi Q."/>
            <person name="Xie Y."/>
            <person name="Shi X."/>
            <person name="Chang Y."/>
            <person name="Huang F."/>
            <person name="Chen Y."/>
            <person name="Hong S."/>
            <person name="Mi L."/>
            <person name="Sun Q."/>
            <person name="Zhang L."/>
            <person name="Zhou B."/>
            <person name="Peng R."/>
            <person name="Zhang X."/>
            <person name="Liu F."/>
        </authorList>
    </citation>
    <scope>NUCLEOTIDE SEQUENCE [LARGE SCALE GENOMIC DNA]</scope>
    <source>
        <strain evidence="2">cv. PA1801</strain>
    </source>
</reference>
<organism evidence="1 2">
    <name type="scientific">Gossypium australe</name>
    <dbReference type="NCBI Taxonomy" id="47621"/>
    <lineage>
        <taxon>Eukaryota</taxon>
        <taxon>Viridiplantae</taxon>
        <taxon>Streptophyta</taxon>
        <taxon>Embryophyta</taxon>
        <taxon>Tracheophyta</taxon>
        <taxon>Spermatophyta</taxon>
        <taxon>Magnoliopsida</taxon>
        <taxon>eudicotyledons</taxon>
        <taxon>Gunneridae</taxon>
        <taxon>Pentapetalae</taxon>
        <taxon>rosids</taxon>
        <taxon>malvids</taxon>
        <taxon>Malvales</taxon>
        <taxon>Malvaceae</taxon>
        <taxon>Malvoideae</taxon>
        <taxon>Gossypium</taxon>
    </lineage>
</organism>
<evidence type="ECO:0000313" key="2">
    <source>
        <dbReference type="Proteomes" id="UP000325315"/>
    </source>
</evidence>
<dbReference type="Proteomes" id="UP000325315">
    <property type="component" value="Unassembled WGS sequence"/>
</dbReference>
<sequence>MECCHHRHNPDDDSPENNDNLSAEVIILDFLSTWLWVQTLETASVNRGRQHTLDLPLFIAKLLVHLNDMSQNDTSSTGYTCSFASSATSARLQQLGSTPKAANKLASLFISASKLAKARPNISSLCELNIEGCQELVDEAFSSAEAVTSLKSREGIAEIHKLNKF</sequence>
<dbReference type="AlphaFoldDB" id="A0A5B6WJ97"/>